<keyword evidence="3 6" id="KW-0653">Protein transport</keyword>
<dbReference type="GO" id="GO:0051082">
    <property type="term" value="F:unfolded protein binding"/>
    <property type="evidence" value="ECO:0007669"/>
    <property type="project" value="InterPro"/>
</dbReference>
<keyword evidence="6" id="KW-0963">Cytoplasm</keyword>
<evidence type="ECO:0000256" key="6">
    <source>
        <dbReference type="HAMAP-Rule" id="MF_00821"/>
    </source>
</evidence>
<organism evidence="7 8">
    <name type="scientific">Pseudazoarcus pumilus</name>
    <dbReference type="NCBI Taxonomy" id="2067960"/>
    <lineage>
        <taxon>Bacteria</taxon>
        <taxon>Pseudomonadati</taxon>
        <taxon>Pseudomonadota</taxon>
        <taxon>Betaproteobacteria</taxon>
        <taxon>Rhodocyclales</taxon>
        <taxon>Zoogloeaceae</taxon>
        <taxon>Pseudazoarcus</taxon>
    </lineage>
</organism>
<evidence type="ECO:0000256" key="1">
    <source>
        <dbReference type="ARBA" id="ARBA00009990"/>
    </source>
</evidence>
<dbReference type="Proteomes" id="UP000242205">
    <property type="component" value="Chromosome"/>
</dbReference>
<evidence type="ECO:0000313" key="8">
    <source>
        <dbReference type="Proteomes" id="UP000242205"/>
    </source>
</evidence>
<dbReference type="SUPFAM" id="SSF54611">
    <property type="entry name" value="SecB-like"/>
    <property type="match status" value="1"/>
</dbReference>
<dbReference type="Gene3D" id="3.10.420.10">
    <property type="entry name" value="SecB-like"/>
    <property type="match status" value="1"/>
</dbReference>
<keyword evidence="5 6" id="KW-0143">Chaperone</keyword>
<dbReference type="RefSeq" id="WP_102246301.1">
    <property type="nucleotide sequence ID" value="NZ_CP025682.1"/>
</dbReference>
<dbReference type="OrthoDB" id="9795145at2"/>
<dbReference type="Pfam" id="PF02556">
    <property type="entry name" value="SecB"/>
    <property type="match status" value="1"/>
</dbReference>
<dbReference type="PANTHER" id="PTHR36918">
    <property type="match status" value="1"/>
</dbReference>
<dbReference type="GO" id="GO:0051262">
    <property type="term" value="P:protein tetramerization"/>
    <property type="evidence" value="ECO:0007669"/>
    <property type="project" value="InterPro"/>
</dbReference>
<evidence type="ECO:0000313" key="7">
    <source>
        <dbReference type="EMBL" id="AUN94230.1"/>
    </source>
</evidence>
<dbReference type="AlphaFoldDB" id="A0A2I6S4P4"/>
<keyword evidence="4 6" id="KW-0811">Translocation</keyword>
<dbReference type="GO" id="GO:0005737">
    <property type="term" value="C:cytoplasm"/>
    <property type="evidence" value="ECO:0007669"/>
    <property type="project" value="UniProtKB-SubCell"/>
</dbReference>
<comment type="subunit">
    <text evidence="6">Homotetramer, a dimer of dimers. One homotetramer interacts with 1 SecA dimer.</text>
</comment>
<proteinExistence type="inferred from homology"/>
<reference evidence="7 8" key="1">
    <citation type="submission" date="2018-01" db="EMBL/GenBank/DDBJ databases">
        <authorList>
            <person name="Fu G.-Y."/>
        </authorList>
    </citation>
    <scope>NUCLEOTIDE SEQUENCE [LARGE SCALE GENOMIC DNA]</scope>
    <source>
        <strain evidence="7 8">SY39</strain>
    </source>
</reference>
<protein>
    <recommendedName>
        <fullName evidence="6">Protein-export protein SecB</fullName>
    </recommendedName>
</protein>
<gene>
    <name evidence="6" type="primary">secB</name>
    <name evidence="7" type="ORF">C0099_04305</name>
</gene>
<dbReference type="EMBL" id="CP025682">
    <property type="protein sequence ID" value="AUN94230.1"/>
    <property type="molecule type" value="Genomic_DNA"/>
</dbReference>
<dbReference type="InterPro" id="IPR035958">
    <property type="entry name" value="SecB-like_sf"/>
</dbReference>
<comment type="similarity">
    <text evidence="1 6">Belongs to the SecB family.</text>
</comment>
<evidence type="ECO:0000256" key="4">
    <source>
        <dbReference type="ARBA" id="ARBA00023010"/>
    </source>
</evidence>
<dbReference type="GO" id="GO:0015031">
    <property type="term" value="P:protein transport"/>
    <property type="evidence" value="ECO:0007669"/>
    <property type="project" value="UniProtKB-UniRule"/>
</dbReference>
<accession>A0A2I6S4P4</accession>
<keyword evidence="8" id="KW-1185">Reference proteome</keyword>
<dbReference type="KEGG" id="atw:C0099_04305"/>
<dbReference type="HAMAP" id="MF_00821">
    <property type="entry name" value="SecB"/>
    <property type="match status" value="1"/>
</dbReference>
<comment type="function">
    <text evidence="6">One of the proteins required for the normal export of preproteins out of the cell cytoplasm. It is a molecular chaperone that binds to a subset of precursor proteins, maintaining them in a translocation-competent state. It also specifically binds to its receptor SecA.</text>
</comment>
<evidence type="ECO:0000256" key="5">
    <source>
        <dbReference type="ARBA" id="ARBA00023186"/>
    </source>
</evidence>
<dbReference type="NCBIfam" id="NF004394">
    <property type="entry name" value="PRK05751.1-5"/>
    <property type="match status" value="1"/>
</dbReference>
<sequence>MAEQTQPSFSIEKIFVKDLSLEIPHAPQIFLELENTKLNVELNTNGRKIEDHIYEVTLVANVSATVPDGRTVFLVEVAQSGIFQLRNIPEDELDGVMMVGCANILFPYARETVSDALTRAGFQPVLLQPVNFEAMYQQQKQRGQTATAEQEQ</sequence>
<dbReference type="PRINTS" id="PR01594">
    <property type="entry name" value="SECBCHAPRONE"/>
</dbReference>
<name>A0A2I6S4P4_9RHOO</name>
<dbReference type="PANTHER" id="PTHR36918:SF1">
    <property type="entry name" value="PROTEIN-EXPORT PROTEIN SECB"/>
    <property type="match status" value="1"/>
</dbReference>
<evidence type="ECO:0000256" key="3">
    <source>
        <dbReference type="ARBA" id="ARBA00022927"/>
    </source>
</evidence>
<dbReference type="NCBIfam" id="TIGR00809">
    <property type="entry name" value="secB"/>
    <property type="match status" value="1"/>
</dbReference>
<comment type="subcellular location">
    <subcellularLocation>
        <location evidence="6">Cytoplasm</location>
    </subcellularLocation>
</comment>
<dbReference type="InterPro" id="IPR003708">
    <property type="entry name" value="SecB"/>
</dbReference>
<evidence type="ECO:0000256" key="2">
    <source>
        <dbReference type="ARBA" id="ARBA00022448"/>
    </source>
</evidence>
<keyword evidence="2 6" id="KW-0813">Transport</keyword>
<dbReference type="GO" id="GO:0006457">
    <property type="term" value="P:protein folding"/>
    <property type="evidence" value="ECO:0007669"/>
    <property type="project" value="UniProtKB-UniRule"/>
</dbReference>